<organism evidence="1 2">
    <name type="scientific">Hyaloscypha variabilis (strain UAMH 11265 / GT02V1 / F)</name>
    <name type="common">Meliniomyces variabilis</name>
    <dbReference type="NCBI Taxonomy" id="1149755"/>
    <lineage>
        <taxon>Eukaryota</taxon>
        <taxon>Fungi</taxon>
        <taxon>Dikarya</taxon>
        <taxon>Ascomycota</taxon>
        <taxon>Pezizomycotina</taxon>
        <taxon>Leotiomycetes</taxon>
        <taxon>Helotiales</taxon>
        <taxon>Hyaloscyphaceae</taxon>
        <taxon>Hyaloscypha</taxon>
        <taxon>Hyaloscypha variabilis</taxon>
    </lineage>
</organism>
<dbReference type="PANTHER" id="PTHR37540">
    <property type="entry name" value="TRANSCRIPTION FACTOR (ACR-2), PUTATIVE-RELATED-RELATED"/>
    <property type="match status" value="1"/>
</dbReference>
<name>A0A2J6SA45_HYAVF</name>
<protein>
    <recommendedName>
        <fullName evidence="3">Transcription factor domain-containing protein</fullName>
    </recommendedName>
</protein>
<evidence type="ECO:0000313" key="1">
    <source>
        <dbReference type="EMBL" id="PMD47634.1"/>
    </source>
</evidence>
<proteinExistence type="predicted"/>
<dbReference type="EMBL" id="KZ613938">
    <property type="protein sequence ID" value="PMD47634.1"/>
    <property type="molecule type" value="Genomic_DNA"/>
</dbReference>
<evidence type="ECO:0008006" key="3">
    <source>
        <dbReference type="Google" id="ProtNLM"/>
    </source>
</evidence>
<dbReference type="AlphaFoldDB" id="A0A2J6SA45"/>
<sequence length="475" mass="53333">MDEITLNLNQLDRSALFLGKLSGIARLLTSTSREFSNSAVPRDQLVRTNAKTNFYRGQTSNKFDPFNALPVGEEGHAHYLISNIRYLFHPTTRRYSPIRPIIEESESLRAAIFDSALLHIALAHISTSLSNLTGTKLGPEAFYHIAQGIAIVNKRLANFRRKTVTDNTICAITILTHLELRSGRPGSPARVKAHLDGLEALVDSTGGMIALLARDPFTTKHAYWIDVQSAYKLGLQPRFGLNSPNLPYPDLEHSEPGNRIGARYQNRLFNLTGLQDISQETIRVYYILRHLITDKEPTAGLQEMGITDADFQTLQLYSFHLMYRLLALAQYEVPEVSNHNALIYCLFGHAGFRHIGMFTCNIKKFYAQPLPDQGPILTSTRIKAILERIDIPAFQIAYPEMMLWVIMIGGIASMGSESYTWFIELLAESCCVAGIAGTDELAVFLAEFLWSDFYLGPVCNEFWVDVTKEISKHVS</sequence>
<keyword evidence="2" id="KW-1185">Reference proteome</keyword>
<dbReference type="OrthoDB" id="4158087at2759"/>
<evidence type="ECO:0000313" key="2">
    <source>
        <dbReference type="Proteomes" id="UP000235786"/>
    </source>
</evidence>
<accession>A0A2J6SA45</accession>
<dbReference type="PANTHER" id="PTHR37540:SF5">
    <property type="entry name" value="TRANSCRIPTION FACTOR DOMAIN-CONTAINING PROTEIN"/>
    <property type="match status" value="1"/>
</dbReference>
<dbReference type="Proteomes" id="UP000235786">
    <property type="component" value="Unassembled WGS sequence"/>
</dbReference>
<reference evidence="1 2" key="1">
    <citation type="submission" date="2016-04" db="EMBL/GenBank/DDBJ databases">
        <title>A degradative enzymes factory behind the ericoid mycorrhizal symbiosis.</title>
        <authorList>
            <consortium name="DOE Joint Genome Institute"/>
            <person name="Martino E."/>
            <person name="Morin E."/>
            <person name="Grelet G."/>
            <person name="Kuo A."/>
            <person name="Kohler A."/>
            <person name="Daghino S."/>
            <person name="Barry K."/>
            <person name="Choi C."/>
            <person name="Cichocki N."/>
            <person name="Clum A."/>
            <person name="Copeland A."/>
            <person name="Hainaut M."/>
            <person name="Haridas S."/>
            <person name="Labutti K."/>
            <person name="Lindquist E."/>
            <person name="Lipzen A."/>
            <person name="Khouja H.-R."/>
            <person name="Murat C."/>
            <person name="Ohm R."/>
            <person name="Olson A."/>
            <person name="Spatafora J."/>
            <person name="Veneault-Fourrey C."/>
            <person name="Henrissat B."/>
            <person name="Grigoriev I."/>
            <person name="Martin F."/>
            <person name="Perotto S."/>
        </authorList>
    </citation>
    <scope>NUCLEOTIDE SEQUENCE [LARGE SCALE GENOMIC DNA]</scope>
    <source>
        <strain evidence="1 2">F</strain>
    </source>
</reference>
<gene>
    <name evidence="1" type="ORF">L207DRAFT_628250</name>
</gene>